<gene>
    <name evidence="1" type="ORF">Tci_056946</name>
</gene>
<accession>A0A6L2NFD9</accession>
<dbReference type="PANTHER" id="PTHR19446">
    <property type="entry name" value="REVERSE TRANSCRIPTASES"/>
    <property type="match status" value="1"/>
</dbReference>
<sequence length="392" mass="45161">MGDVMEDVLEDNSMTRHVLTANVVEEKKQEEVRNVIKDEKLQVCAIIETHVKAAKMSDVYSKSYGNAHEKVTNLKEKLKIAQAKVDANPYDAIIKEEEAKILLEYTEEMKVTDAEIKEALFDIGDNKSPGPDGYIVVFFKKHVVGQEVCLDINEFFYFGKLFTQLNATLITLVLKSAFILGSIIHDNILLSQELLNGYDRKMGPKRCALKIDIAKAYDTVNWDFLVKILHQFGFHEKMVYWIKTCNSVRYLGVSLITKRISLNDYKMLVDKGSYGVVVNCKEEKLKSHGNLCLILKIKSVIGPLDQHISKREIYDARLVNNATVDEIISNGRWKWWPKEWMLKFPLLQQVDVPLMQQYIEDHTMWHSNNGSIRKFSTKQVWKDCIDQLPNVP</sequence>
<dbReference type="EMBL" id="BKCJ010009006">
    <property type="protein sequence ID" value="GEU84968.1"/>
    <property type="molecule type" value="Genomic_DNA"/>
</dbReference>
<evidence type="ECO:0000313" key="1">
    <source>
        <dbReference type="EMBL" id="GEU84968.1"/>
    </source>
</evidence>
<reference evidence="1" key="1">
    <citation type="journal article" date="2019" name="Sci. Rep.">
        <title>Draft genome of Tanacetum cinerariifolium, the natural source of mosquito coil.</title>
        <authorList>
            <person name="Yamashiro T."/>
            <person name="Shiraishi A."/>
            <person name="Satake H."/>
            <person name="Nakayama K."/>
        </authorList>
    </citation>
    <scope>NUCLEOTIDE SEQUENCE</scope>
</reference>
<protein>
    <submittedName>
        <fullName evidence="1">Uncharacterized protein</fullName>
    </submittedName>
</protein>
<dbReference type="AlphaFoldDB" id="A0A6L2NFD9"/>
<proteinExistence type="predicted"/>
<comment type="caution">
    <text evidence="1">The sequence shown here is derived from an EMBL/GenBank/DDBJ whole genome shotgun (WGS) entry which is preliminary data.</text>
</comment>
<organism evidence="1">
    <name type="scientific">Tanacetum cinerariifolium</name>
    <name type="common">Dalmatian daisy</name>
    <name type="synonym">Chrysanthemum cinerariifolium</name>
    <dbReference type="NCBI Taxonomy" id="118510"/>
    <lineage>
        <taxon>Eukaryota</taxon>
        <taxon>Viridiplantae</taxon>
        <taxon>Streptophyta</taxon>
        <taxon>Embryophyta</taxon>
        <taxon>Tracheophyta</taxon>
        <taxon>Spermatophyta</taxon>
        <taxon>Magnoliopsida</taxon>
        <taxon>eudicotyledons</taxon>
        <taxon>Gunneridae</taxon>
        <taxon>Pentapetalae</taxon>
        <taxon>asterids</taxon>
        <taxon>campanulids</taxon>
        <taxon>Asterales</taxon>
        <taxon>Asteraceae</taxon>
        <taxon>Asteroideae</taxon>
        <taxon>Anthemideae</taxon>
        <taxon>Anthemidinae</taxon>
        <taxon>Tanacetum</taxon>
    </lineage>
</organism>
<name>A0A6L2NFD9_TANCI</name>